<dbReference type="PROSITE" id="PS50206">
    <property type="entry name" value="RHODANESE_3"/>
    <property type="match status" value="1"/>
</dbReference>
<dbReference type="InterPro" id="IPR036873">
    <property type="entry name" value="Rhodanese-like_dom_sf"/>
</dbReference>
<evidence type="ECO:0000256" key="3">
    <source>
        <dbReference type="ARBA" id="ARBA00022692"/>
    </source>
</evidence>
<feature type="transmembrane region" description="Helical" evidence="7">
    <location>
        <begin position="134"/>
        <end position="153"/>
    </location>
</feature>
<keyword evidence="2" id="KW-1003">Cell membrane</keyword>
<keyword evidence="10" id="KW-1185">Reference proteome</keyword>
<evidence type="ECO:0000313" key="9">
    <source>
        <dbReference type="EMBL" id="CAB3758809.1"/>
    </source>
</evidence>
<reference evidence="9 10" key="1">
    <citation type="submission" date="2020-04" db="EMBL/GenBank/DDBJ databases">
        <authorList>
            <person name="De Canck E."/>
        </authorList>
    </citation>
    <scope>NUCLEOTIDE SEQUENCE [LARGE SCALE GENOMIC DNA]</scope>
    <source>
        <strain evidence="9 10">LMG 29739</strain>
    </source>
</reference>
<dbReference type="GO" id="GO:0005886">
    <property type="term" value="C:plasma membrane"/>
    <property type="evidence" value="ECO:0007669"/>
    <property type="project" value="UniProtKB-SubCell"/>
</dbReference>
<feature type="transmembrane region" description="Helical" evidence="7">
    <location>
        <begin position="174"/>
        <end position="193"/>
    </location>
</feature>
<dbReference type="SUPFAM" id="SSF52821">
    <property type="entry name" value="Rhodanese/Cell cycle control phosphatase"/>
    <property type="match status" value="1"/>
</dbReference>
<dbReference type="RefSeq" id="WP_246270288.1">
    <property type="nucleotide sequence ID" value="NZ_CADIKF010000021.1"/>
</dbReference>
<dbReference type="InterPro" id="IPR032816">
    <property type="entry name" value="VTT_dom"/>
</dbReference>
<feature type="region of interest" description="Disordered" evidence="6">
    <location>
        <begin position="309"/>
        <end position="337"/>
    </location>
</feature>
<dbReference type="Gene3D" id="3.40.250.10">
    <property type="entry name" value="Rhodanese-like domain"/>
    <property type="match status" value="1"/>
</dbReference>
<evidence type="ECO:0000256" key="7">
    <source>
        <dbReference type="SAM" id="Phobius"/>
    </source>
</evidence>
<evidence type="ECO:0000259" key="8">
    <source>
        <dbReference type="PROSITE" id="PS50206"/>
    </source>
</evidence>
<feature type="transmembrane region" description="Helical" evidence="7">
    <location>
        <begin position="50"/>
        <end position="71"/>
    </location>
</feature>
<keyword evidence="3 7" id="KW-0812">Transmembrane</keyword>
<dbReference type="InterPro" id="IPR001763">
    <property type="entry name" value="Rhodanese-like_dom"/>
</dbReference>
<evidence type="ECO:0000256" key="5">
    <source>
        <dbReference type="ARBA" id="ARBA00023136"/>
    </source>
</evidence>
<comment type="subcellular location">
    <subcellularLocation>
        <location evidence="1">Cell membrane</location>
        <topology evidence="1">Multi-pass membrane protein</topology>
    </subcellularLocation>
</comment>
<gene>
    <name evidence="9" type="ORF">LMG29739_02997</name>
</gene>
<feature type="transmembrane region" description="Helical" evidence="7">
    <location>
        <begin position="100"/>
        <end position="122"/>
    </location>
</feature>
<name>A0A6J5DX72_9BURK</name>
<dbReference type="Pfam" id="PF00581">
    <property type="entry name" value="Rhodanese"/>
    <property type="match status" value="1"/>
</dbReference>
<dbReference type="Pfam" id="PF09335">
    <property type="entry name" value="VTT_dom"/>
    <property type="match status" value="1"/>
</dbReference>
<keyword evidence="5 7" id="KW-0472">Membrane</keyword>
<organism evidence="9 10">
    <name type="scientific">Paraburkholderia solisilvae</name>
    <dbReference type="NCBI Taxonomy" id="624376"/>
    <lineage>
        <taxon>Bacteria</taxon>
        <taxon>Pseudomonadati</taxon>
        <taxon>Pseudomonadota</taxon>
        <taxon>Betaproteobacteria</taxon>
        <taxon>Burkholderiales</taxon>
        <taxon>Burkholderiaceae</taxon>
        <taxon>Paraburkholderia</taxon>
    </lineage>
</organism>
<keyword evidence="4 7" id="KW-1133">Transmembrane helix</keyword>
<evidence type="ECO:0000256" key="6">
    <source>
        <dbReference type="SAM" id="MobiDB-lite"/>
    </source>
</evidence>
<evidence type="ECO:0000256" key="2">
    <source>
        <dbReference type="ARBA" id="ARBA00022475"/>
    </source>
</evidence>
<evidence type="ECO:0000313" key="10">
    <source>
        <dbReference type="Proteomes" id="UP000494329"/>
    </source>
</evidence>
<dbReference type="AlphaFoldDB" id="A0A6J5DX72"/>
<dbReference type="InterPro" id="IPR051311">
    <property type="entry name" value="DedA_domain"/>
</dbReference>
<proteinExistence type="predicted"/>
<dbReference type="PANTHER" id="PTHR42709:SF6">
    <property type="entry name" value="UNDECAPRENYL PHOSPHATE TRANSPORTER A"/>
    <property type="match status" value="1"/>
</dbReference>
<dbReference type="Proteomes" id="UP000494329">
    <property type="component" value="Unassembled WGS sequence"/>
</dbReference>
<feature type="domain" description="Rhodanese" evidence="8">
    <location>
        <begin position="223"/>
        <end position="309"/>
    </location>
</feature>
<accession>A0A6J5DX72</accession>
<evidence type="ECO:0000256" key="4">
    <source>
        <dbReference type="ARBA" id="ARBA00022989"/>
    </source>
</evidence>
<dbReference type="PANTHER" id="PTHR42709">
    <property type="entry name" value="ALKALINE PHOSPHATASE LIKE PROTEIN"/>
    <property type="match status" value="1"/>
</dbReference>
<sequence>MIEFPAAAVATWGSALVFVNVLIARLGIPIPAVPLLLFAGVAIIDHRLSFWHVLGAAVLGALTGDSVWFTAGRVFGRRLIHALARLSVTVEARIRRARALFVRFGPGIVAISKFVPGLAIITPPLMGTTRVNPAIFFAWDALGVTAWASFWLLGGALFERHLRMFILEVRRHGWTAIDVLVALALIYLLYRLIRRWRVQAPLKLASVTPERLDAMLRPAMPPVIFDARPDPVRQQEPYRLPRVMHIERNSLEEVDASAVEHNTVVYCVCPDHETARTLSQQMRDKGFKRVRAIKGGLDAWERRGYAVEPVPSHRSRSSEDPGRPGEPCEGEASFAQESGSVTLRAVASRRLLSA</sequence>
<protein>
    <recommendedName>
        <fullName evidence="8">Rhodanese domain-containing protein</fullName>
    </recommendedName>
</protein>
<evidence type="ECO:0000256" key="1">
    <source>
        <dbReference type="ARBA" id="ARBA00004651"/>
    </source>
</evidence>
<feature type="transmembrane region" description="Helical" evidence="7">
    <location>
        <begin position="28"/>
        <end position="44"/>
    </location>
</feature>
<dbReference type="EMBL" id="CADIKF010000021">
    <property type="protein sequence ID" value="CAB3758809.1"/>
    <property type="molecule type" value="Genomic_DNA"/>
</dbReference>